<accession>A0A1I5A7U5</accession>
<evidence type="ECO:0000256" key="6">
    <source>
        <dbReference type="ARBA" id="ARBA00023118"/>
    </source>
</evidence>
<dbReference type="SUPFAM" id="SSF109604">
    <property type="entry name" value="HD-domain/PDEase-like"/>
    <property type="match status" value="1"/>
</dbReference>
<evidence type="ECO:0000256" key="4">
    <source>
        <dbReference type="ARBA" id="ARBA00022741"/>
    </source>
</evidence>
<dbReference type="GO" id="GO:0000166">
    <property type="term" value="F:nucleotide binding"/>
    <property type="evidence" value="ECO:0007669"/>
    <property type="project" value="UniProtKB-KW"/>
</dbReference>
<evidence type="ECO:0000256" key="3">
    <source>
        <dbReference type="ARBA" id="ARBA00022692"/>
    </source>
</evidence>
<dbReference type="Gene3D" id="1.10.3210.10">
    <property type="entry name" value="Hypothetical protein af1432"/>
    <property type="match status" value="1"/>
</dbReference>
<sequence>MSLIFFVIWLGQKKVHMDQLIEKADKFVLNLFKEKLPNTFLYHNYRHTQRVVKSTKELIDNSEINVKDKEALLLAAWLHDTGYTRAFKGHEKESVAIATSFLKAQNATPELIEKVRQYIKATCFDTEPKTLPEKIIRDADSSHFAKDYFEETSELLRQELELQNIKNFTASEWVQENIKMLTEKHQFYTTYALTNWQQGKEKNLLDLIESQKKQEKKFKKEEAKARLKAKFKNDNPERSIQTLFRVTLRNHIKLSDIADTKANILLSVNAIIISLAFANLLPKLDAEMHKHLLIPSLILMLFSVASIILSILSTRPNVTSGEFTKEQVKNRKVNLLFFGNFHKMPFEQFRWGMQELIKDKDYVYESLMLDLHSLGKVLHRKYMLLRLTYLVFMIGIILSVLSFVTAFYLI</sequence>
<protein>
    <submittedName>
        <fullName evidence="10">Predicted metal-dependent phosphohydrolase, HD superfamily</fullName>
    </submittedName>
</protein>
<keyword evidence="6" id="KW-0051">Antiviral defense</keyword>
<evidence type="ECO:0000256" key="1">
    <source>
        <dbReference type="ARBA" id="ARBA00004236"/>
    </source>
</evidence>
<name>A0A1I5A7U5_9FLAO</name>
<evidence type="ECO:0000256" key="5">
    <source>
        <dbReference type="ARBA" id="ARBA00022989"/>
    </source>
</evidence>
<dbReference type="InterPro" id="IPR003607">
    <property type="entry name" value="HD/PDEase_dom"/>
</dbReference>
<keyword evidence="11" id="KW-1185">Reference proteome</keyword>
<feature type="transmembrane region" description="Helical" evidence="8">
    <location>
        <begin position="262"/>
        <end position="280"/>
    </location>
</feature>
<evidence type="ECO:0000313" key="11">
    <source>
        <dbReference type="Proteomes" id="UP000199153"/>
    </source>
</evidence>
<feature type="transmembrane region" description="Helical" evidence="8">
    <location>
        <begin position="387"/>
        <end position="409"/>
    </location>
</feature>
<dbReference type="GO" id="GO:0016787">
    <property type="term" value="F:hydrolase activity"/>
    <property type="evidence" value="ECO:0007669"/>
    <property type="project" value="UniProtKB-KW"/>
</dbReference>
<proteinExistence type="predicted"/>
<keyword evidence="5 8" id="KW-1133">Transmembrane helix</keyword>
<keyword evidence="10" id="KW-0378">Hydrolase</keyword>
<dbReference type="STRING" id="287099.SAMN05660413_01726"/>
<dbReference type="GO" id="GO:0051607">
    <property type="term" value="P:defense response to virus"/>
    <property type="evidence" value="ECO:0007669"/>
    <property type="project" value="UniProtKB-KW"/>
</dbReference>
<dbReference type="SMART" id="SM00471">
    <property type="entry name" value="HDc"/>
    <property type="match status" value="1"/>
</dbReference>
<keyword evidence="2" id="KW-1003">Cell membrane</keyword>
<feature type="domain" description="HD/PDEase" evidence="9">
    <location>
        <begin position="40"/>
        <end position="154"/>
    </location>
</feature>
<dbReference type="AlphaFoldDB" id="A0A1I5A7U5"/>
<dbReference type="GO" id="GO:0005886">
    <property type="term" value="C:plasma membrane"/>
    <property type="evidence" value="ECO:0007669"/>
    <property type="project" value="UniProtKB-SubCell"/>
</dbReference>
<keyword evidence="7 8" id="KW-0472">Membrane</keyword>
<evidence type="ECO:0000259" key="9">
    <source>
        <dbReference type="SMART" id="SM00471"/>
    </source>
</evidence>
<evidence type="ECO:0000256" key="7">
    <source>
        <dbReference type="ARBA" id="ARBA00023136"/>
    </source>
</evidence>
<feature type="transmembrane region" description="Helical" evidence="8">
    <location>
        <begin position="292"/>
        <end position="312"/>
    </location>
</feature>
<keyword evidence="3 8" id="KW-0812">Transmembrane</keyword>
<dbReference type="Proteomes" id="UP000199153">
    <property type="component" value="Unassembled WGS sequence"/>
</dbReference>
<dbReference type="InterPro" id="IPR006674">
    <property type="entry name" value="HD_domain"/>
</dbReference>
<reference evidence="10 11" key="1">
    <citation type="submission" date="2016-10" db="EMBL/GenBank/DDBJ databases">
        <authorList>
            <person name="de Groot N.N."/>
        </authorList>
    </citation>
    <scope>NUCLEOTIDE SEQUENCE [LARGE SCALE GENOMIC DNA]</scope>
    <source>
        <strain evidence="10 11">DSM 17794</strain>
    </source>
</reference>
<evidence type="ECO:0000256" key="2">
    <source>
        <dbReference type="ARBA" id="ARBA00022475"/>
    </source>
</evidence>
<organism evidence="10 11">
    <name type="scientific">Salegentibacter flavus</name>
    <dbReference type="NCBI Taxonomy" id="287099"/>
    <lineage>
        <taxon>Bacteria</taxon>
        <taxon>Pseudomonadati</taxon>
        <taxon>Bacteroidota</taxon>
        <taxon>Flavobacteriia</taxon>
        <taxon>Flavobacteriales</taxon>
        <taxon>Flavobacteriaceae</taxon>
        <taxon>Salegentibacter</taxon>
    </lineage>
</organism>
<dbReference type="Pfam" id="PF01966">
    <property type="entry name" value="HD"/>
    <property type="match status" value="1"/>
</dbReference>
<dbReference type="InterPro" id="IPR043760">
    <property type="entry name" value="PycTM_dom"/>
</dbReference>
<dbReference type="CDD" id="cd00077">
    <property type="entry name" value="HDc"/>
    <property type="match status" value="1"/>
</dbReference>
<gene>
    <name evidence="10" type="ORF">SAMN05660413_01726</name>
</gene>
<evidence type="ECO:0000256" key="8">
    <source>
        <dbReference type="SAM" id="Phobius"/>
    </source>
</evidence>
<dbReference type="Pfam" id="PF18967">
    <property type="entry name" value="PycTM"/>
    <property type="match status" value="1"/>
</dbReference>
<evidence type="ECO:0000313" key="10">
    <source>
        <dbReference type="EMBL" id="SFN58562.1"/>
    </source>
</evidence>
<dbReference type="EMBL" id="FOVL01000009">
    <property type="protein sequence ID" value="SFN58562.1"/>
    <property type="molecule type" value="Genomic_DNA"/>
</dbReference>
<keyword evidence="4" id="KW-0547">Nucleotide-binding</keyword>
<comment type="subcellular location">
    <subcellularLocation>
        <location evidence="1">Cell membrane</location>
    </subcellularLocation>
</comment>